<dbReference type="EMBL" id="LPWF01000026">
    <property type="protein sequence ID" value="ODR97414.1"/>
    <property type="molecule type" value="Genomic_DNA"/>
</dbReference>
<evidence type="ECO:0000313" key="2">
    <source>
        <dbReference type="EMBL" id="ODR97414.1"/>
    </source>
</evidence>
<comment type="caution">
    <text evidence="2">The sequence shown here is derived from an EMBL/GenBank/DDBJ whole genome shotgun (WGS) entry which is preliminary data.</text>
</comment>
<keyword evidence="3" id="KW-1185">Reference proteome</keyword>
<dbReference type="STRING" id="1774969.AUC69_12450"/>
<accession>A0A1E3VV54</accession>
<feature type="domain" description="Polysaccharide pyruvyl transferase" evidence="1">
    <location>
        <begin position="11"/>
        <end position="277"/>
    </location>
</feature>
<sequence>MIVTICGAYRNAGDHLIGHRARELLRVHGFADIVTVDRKSIGPEHYDLFNKARAVLLCGGPAYQRGIYPTIYPLERERVTPPIVPYGLGWKWPATKDPETFQFTDEAAAFVSDIHQKIEFSSARDPLTVECLARFGVANVLMTGCPAWYDLESLEKPYAFRDDVRSIVLSMPAKMQPGTYELMAWLTKRFPKARRTLSFHHGLLPSWTPRGREIARDYLMFAGRAILNGWRVESLAESLPKLEALYGDSDLHIGYRVHAHLFCLSRRVSSILISEDSRGVGQAAALGATCLTIDRGTLSPIQNAVEAHFKSRGAEVAHSVETMRETYPTMQRFLATL</sequence>
<organism evidence="2 3">
    <name type="scientific">Methyloceanibacter superfactus</name>
    <dbReference type="NCBI Taxonomy" id="1774969"/>
    <lineage>
        <taxon>Bacteria</taxon>
        <taxon>Pseudomonadati</taxon>
        <taxon>Pseudomonadota</taxon>
        <taxon>Alphaproteobacteria</taxon>
        <taxon>Hyphomicrobiales</taxon>
        <taxon>Hyphomicrobiaceae</taxon>
        <taxon>Methyloceanibacter</taxon>
    </lineage>
</organism>
<dbReference type="Proteomes" id="UP000094472">
    <property type="component" value="Unassembled WGS sequence"/>
</dbReference>
<reference evidence="2 3" key="1">
    <citation type="journal article" date="2016" name="Environ. Microbiol.">
        <title>New Methyloceanibacter diversity from North Sea sediments includes methanotroph containing solely the soluble methane monooxygenase.</title>
        <authorList>
            <person name="Vekeman B."/>
            <person name="Kerckhof F.M."/>
            <person name="Cremers G."/>
            <person name="de Vos P."/>
            <person name="Vandamme P."/>
            <person name="Boon N."/>
            <person name="Op den Camp H.J."/>
            <person name="Heylen K."/>
        </authorList>
    </citation>
    <scope>NUCLEOTIDE SEQUENCE [LARGE SCALE GENOMIC DNA]</scope>
    <source>
        <strain evidence="2 3">R-67175</strain>
    </source>
</reference>
<gene>
    <name evidence="2" type="ORF">AUC69_12450</name>
</gene>
<evidence type="ECO:0000313" key="3">
    <source>
        <dbReference type="Proteomes" id="UP000094472"/>
    </source>
</evidence>
<dbReference type="InterPro" id="IPR007345">
    <property type="entry name" value="Polysacch_pyruvyl_Trfase"/>
</dbReference>
<dbReference type="OrthoDB" id="9767435at2"/>
<dbReference type="Pfam" id="PF04230">
    <property type="entry name" value="PS_pyruv_trans"/>
    <property type="match status" value="1"/>
</dbReference>
<name>A0A1E3VV54_9HYPH</name>
<proteinExistence type="predicted"/>
<dbReference type="RefSeq" id="WP_069441967.1">
    <property type="nucleotide sequence ID" value="NZ_LPWF01000026.1"/>
</dbReference>
<dbReference type="AlphaFoldDB" id="A0A1E3VV54"/>
<protein>
    <recommendedName>
        <fullName evidence="1">Polysaccharide pyruvyl transferase domain-containing protein</fullName>
    </recommendedName>
</protein>
<evidence type="ECO:0000259" key="1">
    <source>
        <dbReference type="Pfam" id="PF04230"/>
    </source>
</evidence>